<keyword evidence="3 9" id="KW-0732">Signal</keyword>
<sequence length="395" mass="42025">MSPHLPWCSVCMVAMIFCATLEPSQSQDCSTEKTENATVDLKAALSRGVRGSDPVHVASWEACVNTCCFGHSISGDKKCSLVIFKPQKRGNAPNCYLFHCPTEGACPLKQAVGLVTYRTIRDAEVPKPTSSLNKSLDLIANGSFASPKAVLIGTSGPTTSPNWLGSSPKSPASKMMKILLSQIEGPVDKSHRHSHHPEGEGANPSESLDSLPTHQTVSLVTPTDSPRDLVPIKQSTVELPAVTPSNQARLVATVPPSNATATRRATADYGNAYVATVSPRRSSPAPQPTATSQVKASSLSPLPPSLSKKGSSAASHKAHLSHGQLSREGATLSRPPGETHASYLGDRSVLLAVLLFGVIFLLLAQVAIGRKLLESLRHRRYSRLDYLINGMYANV</sequence>
<evidence type="ECO:0000256" key="7">
    <source>
        <dbReference type="SAM" id="MobiDB-lite"/>
    </source>
</evidence>
<comment type="subcellular location">
    <subcellularLocation>
        <location evidence="1">Membrane</location>
        <topology evidence="1">Single-pass type I membrane protein</topology>
    </subcellularLocation>
</comment>
<feature type="transmembrane region" description="Helical" evidence="8">
    <location>
        <begin position="349"/>
        <end position="373"/>
    </location>
</feature>
<organism evidence="11 12">
    <name type="scientific">Gekko japonicus</name>
    <name type="common">Schlegel's Japanese gecko</name>
    <dbReference type="NCBI Taxonomy" id="146911"/>
    <lineage>
        <taxon>Eukaryota</taxon>
        <taxon>Metazoa</taxon>
        <taxon>Chordata</taxon>
        <taxon>Craniata</taxon>
        <taxon>Vertebrata</taxon>
        <taxon>Euteleostomi</taxon>
        <taxon>Lepidosauria</taxon>
        <taxon>Squamata</taxon>
        <taxon>Bifurcata</taxon>
        <taxon>Gekkota</taxon>
        <taxon>Gekkonidae</taxon>
        <taxon>Gekkoninae</taxon>
        <taxon>Gekko</taxon>
    </lineage>
</organism>
<dbReference type="SMART" id="SM00765">
    <property type="entry name" value="MANEC"/>
    <property type="match status" value="1"/>
</dbReference>
<keyword evidence="5 8" id="KW-0472">Membrane</keyword>
<gene>
    <name evidence="12" type="primary">MANSC1</name>
</gene>
<dbReference type="PANTHER" id="PTHR46876">
    <property type="entry name" value="LOW-DENSITY LIPOPROTEIN RECEPTOR-RELATED PROTEIN 11"/>
    <property type="match status" value="1"/>
</dbReference>
<evidence type="ECO:0000313" key="11">
    <source>
        <dbReference type="Proteomes" id="UP000694871"/>
    </source>
</evidence>
<feature type="compositionally biased region" description="Low complexity" evidence="7">
    <location>
        <begin position="295"/>
        <end position="315"/>
    </location>
</feature>
<feature type="region of interest" description="Disordered" evidence="7">
    <location>
        <begin position="186"/>
        <end position="210"/>
    </location>
</feature>
<feature type="domain" description="MANSC" evidence="10">
    <location>
        <begin position="33"/>
        <end position="117"/>
    </location>
</feature>
<evidence type="ECO:0000256" key="9">
    <source>
        <dbReference type="SAM" id="SignalP"/>
    </source>
</evidence>
<keyword evidence="4 8" id="KW-1133">Transmembrane helix</keyword>
<keyword evidence="6" id="KW-0325">Glycoprotein</keyword>
<evidence type="ECO:0000256" key="3">
    <source>
        <dbReference type="ARBA" id="ARBA00022729"/>
    </source>
</evidence>
<dbReference type="RefSeq" id="XP_015265002.1">
    <property type="nucleotide sequence ID" value="XM_015409516.1"/>
</dbReference>
<dbReference type="Pfam" id="PF07502">
    <property type="entry name" value="MANEC"/>
    <property type="match status" value="1"/>
</dbReference>
<feature type="chain" id="PRO_5046691173" evidence="9">
    <location>
        <begin position="27"/>
        <end position="395"/>
    </location>
</feature>
<evidence type="ECO:0000256" key="1">
    <source>
        <dbReference type="ARBA" id="ARBA00004479"/>
    </source>
</evidence>
<evidence type="ECO:0000256" key="4">
    <source>
        <dbReference type="ARBA" id="ARBA00022989"/>
    </source>
</evidence>
<protein>
    <submittedName>
        <fullName evidence="12">MANSC domain-containing protein 1</fullName>
    </submittedName>
</protein>
<dbReference type="GeneID" id="107108956"/>
<evidence type="ECO:0000256" key="5">
    <source>
        <dbReference type="ARBA" id="ARBA00023136"/>
    </source>
</evidence>
<dbReference type="PANTHER" id="PTHR46876:SF3">
    <property type="entry name" value="MANSC DOMAIN CONTAINING 1"/>
    <property type="match status" value="1"/>
</dbReference>
<evidence type="ECO:0000313" key="12">
    <source>
        <dbReference type="RefSeq" id="XP_015265002.1"/>
    </source>
</evidence>
<evidence type="ECO:0000256" key="8">
    <source>
        <dbReference type="SAM" id="Phobius"/>
    </source>
</evidence>
<accession>A0ABM1JU65</accession>
<dbReference type="InterPro" id="IPR013980">
    <property type="entry name" value="MANSC_dom"/>
</dbReference>
<feature type="signal peptide" evidence="9">
    <location>
        <begin position="1"/>
        <end position="26"/>
    </location>
</feature>
<keyword evidence="2 8" id="KW-0812">Transmembrane</keyword>
<dbReference type="InterPro" id="IPR011106">
    <property type="entry name" value="MANSC_N"/>
</dbReference>
<reference evidence="12" key="1">
    <citation type="submission" date="2025-08" db="UniProtKB">
        <authorList>
            <consortium name="RefSeq"/>
        </authorList>
    </citation>
    <scope>IDENTIFICATION</scope>
</reference>
<dbReference type="Proteomes" id="UP000694871">
    <property type="component" value="Unplaced"/>
</dbReference>
<keyword evidence="11" id="KW-1185">Reference proteome</keyword>
<proteinExistence type="predicted"/>
<feature type="region of interest" description="Disordered" evidence="7">
    <location>
        <begin position="277"/>
        <end position="339"/>
    </location>
</feature>
<evidence type="ECO:0000256" key="6">
    <source>
        <dbReference type="ARBA" id="ARBA00023180"/>
    </source>
</evidence>
<name>A0ABM1JU65_GEKJA</name>
<dbReference type="PROSITE" id="PS50986">
    <property type="entry name" value="MANSC"/>
    <property type="match status" value="1"/>
</dbReference>
<evidence type="ECO:0000259" key="10">
    <source>
        <dbReference type="PROSITE" id="PS50986"/>
    </source>
</evidence>
<evidence type="ECO:0000256" key="2">
    <source>
        <dbReference type="ARBA" id="ARBA00022692"/>
    </source>
</evidence>